<keyword evidence="3" id="KW-1185">Reference proteome</keyword>
<reference evidence="2" key="1">
    <citation type="journal article" date="2020" name="Nat. Commun.">
        <title>Large-scale genome sequencing of mycorrhizal fungi provides insights into the early evolution of symbiotic traits.</title>
        <authorList>
            <person name="Miyauchi S."/>
            <person name="Kiss E."/>
            <person name="Kuo A."/>
            <person name="Drula E."/>
            <person name="Kohler A."/>
            <person name="Sanchez-Garcia M."/>
            <person name="Morin E."/>
            <person name="Andreopoulos B."/>
            <person name="Barry K.W."/>
            <person name="Bonito G."/>
            <person name="Buee M."/>
            <person name="Carver A."/>
            <person name="Chen C."/>
            <person name="Cichocki N."/>
            <person name="Clum A."/>
            <person name="Culley D."/>
            <person name="Crous P.W."/>
            <person name="Fauchery L."/>
            <person name="Girlanda M."/>
            <person name="Hayes R.D."/>
            <person name="Keri Z."/>
            <person name="LaButti K."/>
            <person name="Lipzen A."/>
            <person name="Lombard V."/>
            <person name="Magnuson J."/>
            <person name="Maillard F."/>
            <person name="Murat C."/>
            <person name="Nolan M."/>
            <person name="Ohm R.A."/>
            <person name="Pangilinan J."/>
            <person name="Pereira M.F."/>
            <person name="Perotto S."/>
            <person name="Peter M."/>
            <person name="Pfister S."/>
            <person name="Riley R."/>
            <person name="Sitrit Y."/>
            <person name="Stielow J.B."/>
            <person name="Szollosi G."/>
            <person name="Zifcakova L."/>
            <person name="Stursova M."/>
            <person name="Spatafora J.W."/>
            <person name="Tedersoo L."/>
            <person name="Vaario L.M."/>
            <person name="Yamada A."/>
            <person name="Yan M."/>
            <person name="Wang P."/>
            <person name="Xu J."/>
            <person name="Bruns T."/>
            <person name="Baldrian P."/>
            <person name="Vilgalys R."/>
            <person name="Dunand C."/>
            <person name="Henrissat B."/>
            <person name="Grigoriev I.V."/>
            <person name="Hibbett D."/>
            <person name="Nagy L.G."/>
            <person name="Martin F.M."/>
        </authorList>
    </citation>
    <scope>NUCLEOTIDE SEQUENCE</scope>
    <source>
        <strain evidence="2">UP504</strain>
    </source>
</reference>
<evidence type="ECO:0000313" key="2">
    <source>
        <dbReference type="EMBL" id="KAF9515163.1"/>
    </source>
</evidence>
<organism evidence="2 3">
    <name type="scientific">Hydnum rufescens UP504</name>
    <dbReference type="NCBI Taxonomy" id="1448309"/>
    <lineage>
        <taxon>Eukaryota</taxon>
        <taxon>Fungi</taxon>
        <taxon>Dikarya</taxon>
        <taxon>Basidiomycota</taxon>
        <taxon>Agaricomycotina</taxon>
        <taxon>Agaricomycetes</taxon>
        <taxon>Cantharellales</taxon>
        <taxon>Hydnaceae</taxon>
        <taxon>Hydnum</taxon>
    </lineage>
</organism>
<evidence type="ECO:0000256" key="1">
    <source>
        <dbReference type="SAM" id="MobiDB-lite"/>
    </source>
</evidence>
<comment type="caution">
    <text evidence="2">The sequence shown here is derived from an EMBL/GenBank/DDBJ whole genome shotgun (WGS) entry which is preliminary data.</text>
</comment>
<proteinExistence type="predicted"/>
<gene>
    <name evidence="2" type="ORF">BS47DRAFT_1391892</name>
</gene>
<dbReference type="EMBL" id="MU128953">
    <property type="protein sequence ID" value="KAF9515163.1"/>
    <property type="molecule type" value="Genomic_DNA"/>
</dbReference>
<name>A0A9P6B010_9AGAM</name>
<feature type="compositionally biased region" description="Basic and acidic residues" evidence="1">
    <location>
        <begin position="62"/>
        <end position="83"/>
    </location>
</feature>
<dbReference type="Proteomes" id="UP000886523">
    <property type="component" value="Unassembled WGS sequence"/>
</dbReference>
<sequence length="460" mass="52122">MNNRDQPIAYGAPGSTLDVGGSFLQSEGSGTGIDLRHFLFDLIGDISDLWDELPYPEEAEQDDRVNLEGRAERNLRKGQERSRSRLAKKKKAEANVIRLAEVDALDLPVSSTGWTHKSGSYRRCVKNELDTLLQDIGRTQFVLSQLRHIPFIRAPTMVLDAANRLIVLRSFEFEYMDQNFMMSLLQRLDTLFTKSSVVPTAEREKNVRGKFLFCIMGWSRSYSPIPTRGIWETKNSRFIEEFLDSGEFAAVCMEMSRILERWFPKYAARCAASNEWWKSRTQGFVAMKFGYFFNCCVNVAEATPGTPPADVKCGPHVDYKNIAGGVCALYVIGFFNHGERCWLVCWETQLIIEIPPGIYLLYPSSLVFHWNADRREFYTGDTQMEMVTTSNWELPVPENTSPLRRISSGRGSIVFFNQASMFQSSELDSASVEMAKSEGKSGGTDYAAKANEGYTSFHLL</sequence>
<evidence type="ECO:0000313" key="3">
    <source>
        <dbReference type="Proteomes" id="UP000886523"/>
    </source>
</evidence>
<dbReference type="AlphaFoldDB" id="A0A9P6B010"/>
<accession>A0A9P6B010</accession>
<dbReference type="OrthoDB" id="3266461at2759"/>
<feature type="region of interest" description="Disordered" evidence="1">
    <location>
        <begin position="60"/>
        <end position="86"/>
    </location>
</feature>
<dbReference type="Gene3D" id="3.60.130.30">
    <property type="match status" value="1"/>
</dbReference>
<protein>
    <submittedName>
        <fullName evidence="2">Uncharacterized protein</fullName>
    </submittedName>
</protein>